<reference evidence="8" key="1">
    <citation type="submission" date="2015-01" db="EMBL/GenBank/DDBJ databases">
        <authorList>
            <person name="Andreevskaya M."/>
        </authorList>
    </citation>
    <scope>NUCLEOTIDE SEQUENCE [LARGE SCALE GENOMIC DNA]</scope>
    <source>
        <strain evidence="8">MKFS47</strain>
        <plasmid evidence="8">III</plasmid>
    </source>
</reference>
<dbReference type="RefSeq" id="WP_052727813.1">
    <property type="nucleotide sequence ID" value="NZ_LN774771.1"/>
</dbReference>
<dbReference type="PROSITE" id="PS00079">
    <property type="entry name" value="MULTICOPPER_OXIDASE1"/>
    <property type="match status" value="1"/>
</dbReference>
<dbReference type="AlphaFoldDB" id="A0A0D6E0H0"/>
<dbReference type="EMBL" id="LN774771">
    <property type="protein sequence ID" value="CEN29569.1"/>
    <property type="molecule type" value="Genomic_DNA"/>
</dbReference>
<proteinExistence type="predicted"/>
<dbReference type="Pfam" id="PF07732">
    <property type="entry name" value="Cu-oxidase_3"/>
    <property type="match status" value="1"/>
</dbReference>
<dbReference type="Gene3D" id="2.60.40.420">
    <property type="entry name" value="Cupredoxins - blue copper proteins"/>
    <property type="match status" value="2"/>
</dbReference>
<evidence type="ECO:0000256" key="1">
    <source>
        <dbReference type="ARBA" id="ARBA00022723"/>
    </source>
</evidence>
<feature type="domain" description="Plastocyanin-like" evidence="6">
    <location>
        <begin position="97"/>
        <end position="185"/>
    </location>
</feature>
<geneLocation type="plasmid" evidence="7 8">
    <name>III</name>
</geneLocation>
<evidence type="ECO:0000313" key="7">
    <source>
        <dbReference type="EMBL" id="CEN29569.1"/>
    </source>
</evidence>
<dbReference type="Proteomes" id="UP000033166">
    <property type="component" value="Plasmid III"/>
</dbReference>
<evidence type="ECO:0000259" key="5">
    <source>
        <dbReference type="Pfam" id="PF07731"/>
    </source>
</evidence>
<dbReference type="InterPro" id="IPR045087">
    <property type="entry name" value="Cu-oxidase_fam"/>
</dbReference>
<dbReference type="CDD" id="cd04207">
    <property type="entry name" value="CuRO_3_LCC_like"/>
    <property type="match status" value="1"/>
</dbReference>
<dbReference type="InterPro" id="IPR011707">
    <property type="entry name" value="Cu-oxidase-like_N"/>
</dbReference>
<evidence type="ECO:0000313" key="8">
    <source>
        <dbReference type="Proteomes" id="UP000033166"/>
    </source>
</evidence>
<sequence length="458" mass="49843">MKRSTKIALTGILVAIGLLVFFYSSIKPWLTIRQSQPNPTSSKIVQTSSNEDPYNITNTKFDENPTVFVEAVNMQIGSHNLARFTYSNAADTAYSAGQPIILQAGKPATIRVKNSSGMKTNIHWHGLTIPNDMDGAFDELANGSTKVYSFTPTETGTYWYHSHYRPVETQVGNGMFGPLIVKSEADSRYDLDEILMLSDLTSSGGMMGSSNDASDMINGQTGENSHSLQLSGGQIAQLRFINASADNTKNVNFPFSVRVTHQDGYALAKPYTTKNLTLYPGQRMDVEVVLADTENQSYTIQDGNASIRLNYQANTKAAKKSPFVPAKGENPAPALLGKVPDFTIALAGGMSGWTMNGKTFPDTAAMPVKIGQTVKVRFTNGSGMMSIDHPIHIHGAHFQILAINGVSTNDNTWYDTYPIKTGTTTDIAIAFSETGTWVIHCHILNHEDNGMMAAFKVS</sequence>
<accession>A0A0D6E0H0</accession>
<name>A0A0D6E0H0_9LACT</name>
<evidence type="ECO:0000256" key="2">
    <source>
        <dbReference type="ARBA" id="ARBA00023002"/>
    </source>
</evidence>
<organism evidence="7 8">
    <name type="scientific">Pseudolactococcus piscium MKFS47</name>
    <dbReference type="NCBI Taxonomy" id="297352"/>
    <lineage>
        <taxon>Bacteria</taxon>
        <taxon>Bacillati</taxon>
        <taxon>Bacillota</taxon>
        <taxon>Bacilli</taxon>
        <taxon>Lactobacillales</taxon>
        <taxon>Streptococcaceae</taxon>
        <taxon>Pseudolactococcus</taxon>
    </lineage>
</organism>
<dbReference type="KEGG" id="lpk:LACPI_2369"/>
<dbReference type="PROSITE" id="PS00080">
    <property type="entry name" value="MULTICOPPER_OXIDASE2"/>
    <property type="match status" value="1"/>
</dbReference>
<dbReference type="Pfam" id="PF07731">
    <property type="entry name" value="Cu-oxidase_2"/>
    <property type="match status" value="1"/>
</dbReference>
<keyword evidence="3" id="KW-1133">Transmembrane helix</keyword>
<gene>
    <name evidence="7" type="ORF">LACPI_2369</name>
</gene>
<keyword evidence="2" id="KW-0560">Oxidoreductase</keyword>
<dbReference type="InterPro" id="IPR001117">
    <property type="entry name" value="Cu-oxidase_2nd"/>
</dbReference>
<keyword evidence="1" id="KW-0479">Metal-binding</keyword>
<dbReference type="SUPFAM" id="SSF49503">
    <property type="entry name" value="Cupredoxins"/>
    <property type="match status" value="3"/>
</dbReference>
<feature type="domain" description="Plastocyanin-like" evidence="4">
    <location>
        <begin position="213"/>
        <end position="303"/>
    </location>
</feature>
<dbReference type="InterPro" id="IPR033138">
    <property type="entry name" value="Cu_oxidase_CS"/>
</dbReference>
<evidence type="ECO:0000259" key="6">
    <source>
        <dbReference type="Pfam" id="PF07732"/>
    </source>
</evidence>
<dbReference type="PANTHER" id="PTHR11709">
    <property type="entry name" value="MULTI-COPPER OXIDASE"/>
    <property type="match status" value="1"/>
</dbReference>
<dbReference type="GO" id="GO:0005507">
    <property type="term" value="F:copper ion binding"/>
    <property type="evidence" value="ECO:0007669"/>
    <property type="project" value="InterPro"/>
</dbReference>
<keyword evidence="7" id="KW-0614">Plasmid</keyword>
<dbReference type="HOGENOM" id="CLU_009100_6_1_9"/>
<evidence type="ECO:0000259" key="4">
    <source>
        <dbReference type="Pfam" id="PF00394"/>
    </source>
</evidence>
<evidence type="ECO:0000256" key="3">
    <source>
        <dbReference type="SAM" id="Phobius"/>
    </source>
</evidence>
<feature type="domain" description="Plastocyanin-like" evidence="5">
    <location>
        <begin position="348"/>
        <end position="457"/>
    </location>
</feature>
<dbReference type="Pfam" id="PF00394">
    <property type="entry name" value="Cu-oxidase"/>
    <property type="match status" value="1"/>
</dbReference>
<keyword evidence="3" id="KW-0472">Membrane</keyword>
<dbReference type="PANTHER" id="PTHR11709:SF511">
    <property type="entry name" value="LACCASE"/>
    <property type="match status" value="1"/>
</dbReference>
<dbReference type="GO" id="GO:0016491">
    <property type="term" value="F:oxidoreductase activity"/>
    <property type="evidence" value="ECO:0007669"/>
    <property type="project" value="UniProtKB-KW"/>
</dbReference>
<keyword evidence="3" id="KW-0812">Transmembrane</keyword>
<dbReference type="InterPro" id="IPR011706">
    <property type="entry name" value="Cu-oxidase_C"/>
</dbReference>
<protein>
    <submittedName>
        <fullName evidence="7">Multicopper oxidase</fullName>
    </submittedName>
</protein>
<dbReference type="InterPro" id="IPR002355">
    <property type="entry name" value="Cu_oxidase_Cu_BS"/>
</dbReference>
<feature type="transmembrane region" description="Helical" evidence="3">
    <location>
        <begin position="7"/>
        <end position="26"/>
    </location>
</feature>
<dbReference type="InterPro" id="IPR008972">
    <property type="entry name" value="Cupredoxin"/>
</dbReference>